<keyword evidence="3" id="KW-0472">Membrane</keyword>
<dbReference type="InterPro" id="IPR005877">
    <property type="entry name" value="YSIRK_signal_dom"/>
</dbReference>
<evidence type="ECO:0000313" key="7">
    <source>
        <dbReference type="Proteomes" id="UP000297454"/>
    </source>
</evidence>
<dbReference type="Proteomes" id="UP000297454">
    <property type="component" value="Unassembled WGS sequence"/>
</dbReference>
<keyword evidence="2" id="KW-0175">Coiled coil</keyword>
<keyword evidence="7" id="KW-1185">Reference proteome</keyword>
<gene>
    <name evidence="6" type="ORF">EQF91_07820</name>
</gene>
<sequence length="670" mass="77040">MKGQNKNRILRYSIRKLSIGVVSVVVGAFTILGVSNIYGADFSRGGVVYAAEESKEELEQNDNTQFNKIRENVKEVLKKIVLPRGVEGGYLFKIISAENYEKLQKEVFDLFKYIDNNQDKAKLFIAIVDGKDYLSNFYEKNLETNSDSWSGNFEKFKNSLNILKNKVNINKSINKLLDNLFEKASKFLFERRDEDYGKSSVIKLEESLNKIKKLKTNKEFTKENLEELEKIINPLLNRMEEERELKNKLRETVKSLKDKKDIDRLNIRVNRAKDLSELKKYEAEIDVIKELEKLEYLSPEGISFYRDILRQETIEKNQEKAIKGMKLVLDLAKERNEEKKKIAEKVNGLPYLSIKDKAVYIHAIKTANGVDSANVALELANEKNTAAKSVKDYAQRPTQKNFEKASDLTKEKYTDLYEKLIEVASNIELGTNNFSEAWNKKDGAERTRQLEIIESKEKAKKEIDGLKTITEHSKNLAKKLIDEASNKEDVDKIVAEAKILENRKMKEKAKKEIDGLKTITEHSKNLAKKLIDEATNKEDVDKIVAEAKRLEDRKLKERERLLKEAKEKEKRAKINKDLEGLSDAWKKEDLKGRKSQLDRIKPVQPEKPSVPWTPLTPATPIKPITKIKPHLLTEESVKYVKGSMKDVVIKTDAEISSFVEVRVGGKVLDP</sequence>
<evidence type="ECO:0000259" key="5">
    <source>
        <dbReference type="Pfam" id="PF04650"/>
    </source>
</evidence>
<dbReference type="AlphaFoldDB" id="A0A4R9C196"/>
<reference evidence="6 7" key="1">
    <citation type="submission" date="2019-01" db="EMBL/GenBank/DDBJ databases">
        <title>Draft Genome Sequences of Helcococcus ovis Strains Isolated from the Uterus and Vagina of Dairy Cows with Metritis.</title>
        <authorList>
            <person name="Cunha F."/>
            <person name="Jeon S.J."/>
            <person name="Kutzer P."/>
            <person name="Galvao K.N."/>
        </authorList>
    </citation>
    <scope>NUCLEOTIDE SEQUENCE [LARGE SCALE GENOMIC DNA]</scope>
    <source>
        <strain evidence="6 7">KG-37</strain>
    </source>
</reference>
<dbReference type="RefSeq" id="WP_134768885.1">
    <property type="nucleotide sequence ID" value="NZ_SCFR01000039.1"/>
</dbReference>
<protein>
    <submittedName>
        <fullName evidence="6">YSIRK-type signal peptide-containing protein</fullName>
    </submittedName>
</protein>
<feature type="domain" description="Protein G-related albumin-binding (GA) module" evidence="4">
    <location>
        <begin position="455"/>
        <end position="502"/>
    </location>
</feature>
<dbReference type="NCBIfam" id="TIGR01168">
    <property type="entry name" value="YSIRK_signal"/>
    <property type="match status" value="1"/>
</dbReference>
<feature type="coiled-coil region" evidence="2">
    <location>
        <begin position="540"/>
        <end position="575"/>
    </location>
</feature>
<dbReference type="InterPro" id="IPR002988">
    <property type="entry name" value="GA_module"/>
</dbReference>
<feature type="domain" description="YSIRK Gram-positive signal peptide" evidence="5">
    <location>
        <begin position="7"/>
        <end position="29"/>
    </location>
</feature>
<evidence type="ECO:0000256" key="3">
    <source>
        <dbReference type="SAM" id="Phobius"/>
    </source>
</evidence>
<comment type="caution">
    <text evidence="6">The sequence shown here is derived from an EMBL/GenBank/DDBJ whole genome shotgun (WGS) entry which is preliminary data.</text>
</comment>
<keyword evidence="3" id="KW-1133">Transmembrane helix</keyword>
<keyword evidence="3" id="KW-0812">Transmembrane</keyword>
<name>A0A4R9C196_9FIRM</name>
<evidence type="ECO:0000256" key="1">
    <source>
        <dbReference type="ARBA" id="ARBA00022729"/>
    </source>
</evidence>
<dbReference type="Gene3D" id="1.20.5.420">
    <property type="entry name" value="Immunoglobulin FC, subunit C"/>
    <property type="match status" value="2"/>
</dbReference>
<dbReference type="EMBL" id="SCFR01000039">
    <property type="protein sequence ID" value="TFF64404.1"/>
    <property type="molecule type" value="Genomic_DNA"/>
</dbReference>
<dbReference type="Pfam" id="PF04650">
    <property type="entry name" value="YSIRK_signal"/>
    <property type="match status" value="1"/>
</dbReference>
<accession>A0A4R9C196</accession>
<evidence type="ECO:0000313" key="6">
    <source>
        <dbReference type="EMBL" id="TFF64404.1"/>
    </source>
</evidence>
<feature type="transmembrane region" description="Helical" evidence="3">
    <location>
        <begin position="21"/>
        <end position="39"/>
    </location>
</feature>
<feature type="domain" description="Protein G-related albumin-binding (GA) module" evidence="4">
    <location>
        <begin position="505"/>
        <end position="551"/>
    </location>
</feature>
<feature type="non-terminal residue" evidence="6">
    <location>
        <position position="670"/>
    </location>
</feature>
<feature type="coiled-coil region" evidence="2">
    <location>
        <begin position="204"/>
        <end position="259"/>
    </location>
</feature>
<proteinExistence type="predicted"/>
<dbReference type="Pfam" id="PF01468">
    <property type="entry name" value="GA"/>
    <property type="match status" value="2"/>
</dbReference>
<keyword evidence="1" id="KW-0732">Signal</keyword>
<organism evidence="6 7">
    <name type="scientific">Helcococcus ovis</name>
    <dbReference type="NCBI Taxonomy" id="72026"/>
    <lineage>
        <taxon>Bacteria</taxon>
        <taxon>Bacillati</taxon>
        <taxon>Bacillota</taxon>
        <taxon>Tissierellia</taxon>
        <taxon>Tissierellales</taxon>
        <taxon>Peptoniphilaceae</taxon>
        <taxon>Helcococcus</taxon>
    </lineage>
</organism>
<evidence type="ECO:0000259" key="4">
    <source>
        <dbReference type="Pfam" id="PF01468"/>
    </source>
</evidence>
<evidence type="ECO:0000256" key="2">
    <source>
        <dbReference type="SAM" id="Coils"/>
    </source>
</evidence>